<protein>
    <submittedName>
        <fullName evidence="4">Tctex1 domain-containing protein 3</fullName>
    </submittedName>
</protein>
<feature type="compositionally biased region" description="Basic and acidic residues" evidence="2">
    <location>
        <begin position="51"/>
        <end position="61"/>
    </location>
</feature>
<dbReference type="InterPro" id="IPR038586">
    <property type="entry name" value="Tctex-1-like_sf"/>
</dbReference>
<dbReference type="InterPro" id="IPR005334">
    <property type="entry name" value="Tctex-1-like"/>
</dbReference>
<evidence type="ECO:0000256" key="3">
    <source>
        <dbReference type="SAM" id="SignalP"/>
    </source>
</evidence>
<feature type="region of interest" description="Disordered" evidence="2">
    <location>
        <begin position="34"/>
        <end position="61"/>
    </location>
</feature>
<keyword evidence="3" id="KW-0732">Signal</keyword>
<proteinExistence type="inferred from homology"/>
<organism evidence="4 5">
    <name type="scientific">Taenia crassiceps</name>
    <dbReference type="NCBI Taxonomy" id="6207"/>
    <lineage>
        <taxon>Eukaryota</taxon>
        <taxon>Metazoa</taxon>
        <taxon>Spiralia</taxon>
        <taxon>Lophotrochozoa</taxon>
        <taxon>Platyhelminthes</taxon>
        <taxon>Cestoda</taxon>
        <taxon>Eucestoda</taxon>
        <taxon>Cyclophyllidea</taxon>
        <taxon>Taeniidae</taxon>
        <taxon>Taenia</taxon>
    </lineage>
</organism>
<reference evidence="4 5" key="1">
    <citation type="journal article" date="2022" name="Front. Cell. Infect. Microbiol.">
        <title>The Genomes of Two Strains of Taenia crassiceps the Animal Model for the Study of Human Cysticercosis.</title>
        <authorList>
            <person name="Bobes R.J."/>
            <person name="Estrada K."/>
            <person name="Rios-Valencia D.G."/>
            <person name="Calderon-Gallegos A."/>
            <person name="de la Torre P."/>
            <person name="Carrero J.C."/>
            <person name="Sanchez-Flores A."/>
            <person name="Laclette J.P."/>
        </authorList>
    </citation>
    <scope>NUCLEOTIDE SEQUENCE [LARGE SCALE GENOMIC DNA]</scope>
    <source>
        <strain evidence="4">WFUcys</strain>
    </source>
</reference>
<dbReference type="EMBL" id="JAKROA010000013">
    <property type="protein sequence ID" value="KAL5104224.1"/>
    <property type="molecule type" value="Genomic_DNA"/>
</dbReference>
<sequence>MASKEIVLFLQLQICVLLCCIEIWKKGKDTLQPKRTHSSAVVNGSKRKGRERTGSKKRPLDIDKQYAVNKDELDKKQLQQGDQQLSFLGVLVAQSALRRFLAPHKGLLSKLNFRRFSRLSTGADSLFFLPPQMAPTYQLGPLKPFITHRVLPVIQEVVIGIIDHTIQNVDEMSIEGLAKNISNDVRVAVRSLGLPRFKYVVYTAVTKDIGQSMLSVSRVLWNPEFDRQVSIKHFRDKHVIHVTVFACYHD</sequence>
<comment type="caution">
    <text evidence="4">The sequence shown here is derived from an EMBL/GenBank/DDBJ whole genome shotgun (WGS) entry which is preliminary data.</text>
</comment>
<evidence type="ECO:0000256" key="1">
    <source>
        <dbReference type="ARBA" id="ARBA00005361"/>
    </source>
</evidence>
<evidence type="ECO:0000313" key="5">
    <source>
        <dbReference type="Proteomes" id="UP001651158"/>
    </source>
</evidence>
<feature type="chain" id="PRO_5045916815" evidence="3">
    <location>
        <begin position="21"/>
        <end position="250"/>
    </location>
</feature>
<dbReference type="Gene3D" id="3.30.1140.40">
    <property type="entry name" value="Tctex-1"/>
    <property type="match status" value="1"/>
</dbReference>
<gene>
    <name evidence="4" type="ORF">TcWFU_002379</name>
</gene>
<comment type="similarity">
    <text evidence="1">Belongs to the dynein light chain Tctex-type family.</text>
</comment>
<evidence type="ECO:0000313" key="4">
    <source>
        <dbReference type="EMBL" id="KAL5104224.1"/>
    </source>
</evidence>
<accession>A0ABR4Q3L6</accession>
<dbReference type="PANTHER" id="PTHR21255">
    <property type="entry name" value="T-COMPLEX-ASSOCIATED-TESTIS-EXPRESSED 1/ DYNEIN LIGHT CHAIN"/>
    <property type="match status" value="1"/>
</dbReference>
<evidence type="ECO:0000256" key="2">
    <source>
        <dbReference type="SAM" id="MobiDB-lite"/>
    </source>
</evidence>
<name>A0ABR4Q3L6_9CEST</name>
<dbReference type="PANTHER" id="PTHR21255:SF7">
    <property type="entry name" value="DYNEIN LIGHT CHAIN TCTEX-TYPE PROTEIN 2B"/>
    <property type="match status" value="1"/>
</dbReference>
<dbReference type="Pfam" id="PF03645">
    <property type="entry name" value="Tctex-1"/>
    <property type="match status" value="1"/>
</dbReference>
<dbReference type="Proteomes" id="UP001651158">
    <property type="component" value="Unassembled WGS sequence"/>
</dbReference>
<dbReference type="CDD" id="cd21451">
    <property type="entry name" value="DLC-like_TCTEX1D"/>
    <property type="match status" value="1"/>
</dbReference>
<feature type="signal peptide" evidence="3">
    <location>
        <begin position="1"/>
        <end position="20"/>
    </location>
</feature>
<keyword evidence="5" id="KW-1185">Reference proteome</keyword>